<proteinExistence type="inferred from homology"/>
<dbReference type="InterPro" id="IPR000888">
    <property type="entry name" value="RmlC-like"/>
</dbReference>
<dbReference type="Gene3D" id="2.60.120.10">
    <property type="entry name" value="Jelly Rolls"/>
    <property type="match status" value="1"/>
</dbReference>
<dbReference type="GeneID" id="91340136"/>
<evidence type="ECO:0000256" key="2">
    <source>
        <dbReference type="ARBA" id="ARBA00023235"/>
    </source>
</evidence>
<dbReference type="EMBL" id="CP109495">
    <property type="protein sequence ID" value="WUX56627.1"/>
    <property type="molecule type" value="Genomic_DNA"/>
</dbReference>
<reference evidence="3" key="1">
    <citation type="submission" date="2022-10" db="EMBL/GenBank/DDBJ databases">
        <title>The complete genomes of actinobacterial strains from the NBC collection.</title>
        <authorList>
            <person name="Joergensen T.S."/>
            <person name="Alvarez Arevalo M."/>
            <person name="Sterndorff E.B."/>
            <person name="Faurdal D."/>
            <person name="Vuksanovic O."/>
            <person name="Mourched A.-S."/>
            <person name="Charusanti P."/>
            <person name="Shaw S."/>
            <person name="Blin K."/>
            <person name="Weber T."/>
        </authorList>
    </citation>
    <scope>NUCLEOTIDE SEQUENCE</scope>
    <source>
        <strain evidence="3">NBC_01432</strain>
    </source>
</reference>
<sequence>MRLRHLGIEGVWEITPKQRADPRGVFLDWYHVDRFAAAIGRPLRLAQANLSVSVRGVVRGIHFVDVPPGQAKYVTCVRGAVFDVVVDLRVGSPTYGCWEGTRLDDVSRRAVYLSEGIGHGFCAISDEATLCYLSSGTYDPATEHGVHPLDPELAIDWPTGTPLLSPRDQDALLLAEARDAGLLPSYATCQAITMPSPGPGSGGGPGR</sequence>
<dbReference type="PANTHER" id="PTHR21047:SF2">
    <property type="entry name" value="THYMIDINE DIPHOSPHO-4-KETO-RHAMNOSE 3,5-EPIMERASE"/>
    <property type="match status" value="1"/>
</dbReference>
<accession>A0ABZ2AIT2</accession>
<evidence type="ECO:0000313" key="4">
    <source>
        <dbReference type="Proteomes" id="UP001432209"/>
    </source>
</evidence>
<dbReference type="InterPro" id="IPR011051">
    <property type="entry name" value="RmlC_Cupin_sf"/>
</dbReference>
<keyword evidence="2" id="KW-0413">Isomerase</keyword>
<comment type="similarity">
    <text evidence="1">Belongs to the dTDP-4-dehydrorhamnose 3,5-epimerase family.</text>
</comment>
<protein>
    <submittedName>
        <fullName evidence="3">dTDP-4-dehydrorhamnose 3,5-epimerase family protein</fullName>
    </submittedName>
</protein>
<dbReference type="RefSeq" id="WP_329081437.1">
    <property type="nucleotide sequence ID" value="NZ_CP108849.2"/>
</dbReference>
<dbReference type="PANTHER" id="PTHR21047">
    <property type="entry name" value="DTDP-6-DEOXY-D-GLUCOSE-3,5 EPIMERASE"/>
    <property type="match status" value="1"/>
</dbReference>
<organism evidence="3 4">
    <name type="scientific">Streptomyces niveus</name>
    <name type="common">Streptomyces spheroides</name>
    <dbReference type="NCBI Taxonomy" id="193462"/>
    <lineage>
        <taxon>Bacteria</taxon>
        <taxon>Bacillati</taxon>
        <taxon>Actinomycetota</taxon>
        <taxon>Actinomycetes</taxon>
        <taxon>Kitasatosporales</taxon>
        <taxon>Streptomycetaceae</taxon>
        <taxon>Streptomyces</taxon>
    </lineage>
</organism>
<dbReference type="Pfam" id="PF00908">
    <property type="entry name" value="dTDP_sugar_isom"/>
    <property type="match status" value="1"/>
</dbReference>
<name>A0ABZ2AIT2_STRNV</name>
<dbReference type="Proteomes" id="UP001432209">
    <property type="component" value="Chromosome"/>
</dbReference>
<gene>
    <name evidence="3" type="ORF">OG442_36710</name>
</gene>
<evidence type="ECO:0000313" key="3">
    <source>
        <dbReference type="EMBL" id="WUX56627.1"/>
    </source>
</evidence>
<dbReference type="CDD" id="cd00438">
    <property type="entry name" value="cupin_RmlC"/>
    <property type="match status" value="1"/>
</dbReference>
<dbReference type="SUPFAM" id="SSF51182">
    <property type="entry name" value="RmlC-like cupins"/>
    <property type="match status" value="1"/>
</dbReference>
<evidence type="ECO:0000256" key="1">
    <source>
        <dbReference type="ARBA" id="ARBA00010154"/>
    </source>
</evidence>
<dbReference type="InterPro" id="IPR014710">
    <property type="entry name" value="RmlC-like_jellyroll"/>
</dbReference>
<keyword evidence="4" id="KW-1185">Reference proteome</keyword>